<feature type="compositionally biased region" description="Basic and acidic residues" evidence="1">
    <location>
        <begin position="868"/>
        <end position="914"/>
    </location>
</feature>
<keyword evidence="4" id="KW-1185">Reference proteome</keyword>
<feature type="compositionally biased region" description="Basic and acidic residues" evidence="1">
    <location>
        <begin position="562"/>
        <end position="571"/>
    </location>
</feature>
<sequence length="967" mass="105965">MDPPYHHLLLLSLALSTSLLDRSHAFCPYLASSEPKSGFQRTVGQERSSRRALYDSLAYYDEEHGTCTNNCFVNDGGNLNARHKIPFEYGSTITTFDIMSYLSENEYDGSDMCVFSMQELRLPDDGISAENLAELIYLGDSAGSRMLELAKGNGDNVLLSACTIGRIGANQACSNAKGGAEGYDYYSFGDDDTGQSETPTYYEERFCRSAVLKTKIDHPHAITIFRLNSNTAANAEATLEEFRNNHETNMNWAYETQIGADGHMLAKVAPCDRISERFTNPSNMYPDLADDNAVCDYVASDGRQFAEEALVEWQNLCSVWPPNEDGSLPKCHRVASTASGAWRMALLAAVMFAVGTAVVMIYKMAKRSTESSVDKSQLVTEISGGGFGPPESSLPLGSAALAAGPFSASGSFFEPPSEAQTQKHGEGGRSSGRSLFGRRSFHSLELEVIRRLPQGEAVPIPTFPLPVGFRRTVASFLDVVCFVPRWRRRRGSRRLVEARNQARAEREQDRQGGERQRPPPQRGREAARPPALASSVVPRRLVQRGPDEVADGSADVPQSGESAHREAEGGRGGRPVSSFAPVDGEAQDGLHLRLEERQDGLQRHRREGVEEQVAPRDEALGHELPGRGDFVPSSAATIPPSAIESTRPPPGPVPKVQRTNNPQQTAAAPSAIAAHRTRPPIISHRSTVGKLATAPALARLETKDTECSGRYGLEEEGRRERGRGHPPPPFRTRRRDVGRRVGAARRLVRERPGSALDPRRDKLDFPPSLDGAALVPLRRLGALLRVLRSRQRRPLPRLANGASDRAPHAAPVEEKRDRAVDAEHGAPRHVHAVPEEVVRHAGPIEQPVLHEREGRPAAELYDGRLHPEAAEHLAPHPGREGLDEVSENSRPKIIPRPEKHGRREEGRNRRREAPEQAPARARRGGHRDGPPGPDRVQRRSHQGTPDEAADALDEADPADVDGRGSHC</sequence>
<feature type="chain" id="PRO_5003838913" evidence="2">
    <location>
        <begin position="26"/>
        <end position="967"/>
    </location>
</feature>
<feature type="region of interest" description="Disordered" evidence="1">
    <location>
        <begin position="709"/>
        <end position="738"/>
    </location>
</feature>
<feature type="signal peptide" evidence="2">
    <location>
        <begin position="1"/>
        <end position="25"/>
    </location>
</feature>
<name>K0R685_THAOC</name>
<evidence type="ECO:0000313" key="4">
    <source>
        <dbReference type="Proteomes" id="UP000266841"/>
    </source>
</evidence>
<evidence type="ECO:0000256" key="2">
    <source>
        <dbReference type="SAM" id="SignalP"/>
    </source>
</evidence>
<dbReference type="AlphaFoldDB" id="K0R685"/>
<accession>K0R685</accession>
<protein>
    <submittedName>
        <fullName evidence="3">Uncharacterized protein</fullName>
    </submittedName>
</protein>
<feature type="compositionally biased region" description="Basic and acidic residues" evidence="1">
    <location>
        <begin position="805"/>
        <end position="839"/>
    </location>
</feature>
<keyword evidence="2" id="KW-0732">Signal</keyword>
<evidence type="ECO:0000256" key="1">
    <source>
        <dbReference type="SAM" id="MobiDB-lite"/>
    </source>
</evidence>
<feature type="region of interest" description="Disordered" evidence="1">
    <location>
        <begin position="868"/>
        <end position="967"/>
    </location>
</feature>
<dbReference type="Proteomes" id="UP000266841">
    <property type="component" value="Unassembled WGS sequence"/>
</dbReference>
<dbReference type="EMBL" id="AGNL01046934">
    <property type="protein sequence ID" value="EJK47459.1"/>
    <property type="molecule type" value="Genomic_DNA"/>
</dbReference>
<proteinExistence type="predicted"/>
<dbReference type="OrthoDB" id="10689434at2759"/>
<feature type="compositionally biased region" description="Acidic residues" evidence="1">
    <location>
        <begin position="947"/>
        <end position="959"/>
    </location>
</feature>
<feature type="region of interest" description="Disordered" evidence="1">
    <location>
        <begin position="412"/>
        <end position="435"/>
    </location>
</feature>
<evidence type="ECO:0000313" key="3">
    <source>
        <dbReference type="EMBL" id="EJK47459.1"/>
    </source>
</evidence>
<reference evidence="3 4" key="1">
    <citation type="journal article" date="2012" name="Genome Biol.">
        <title>Genome and low-iron response of an oceanic diatom adapted to chronic iron limitation.</title>
        <authorList>
            <person name="Lommer M."/>
            <person name="Specht M."/>
            <person name="Roy A.S."/>
            <person name="Kraemer L."/>
            <person name="Andreson R."/>
            <person name="Gutowska M.A."/>
            <person name="Wolf J."/>
            <person name="Bergner S.V."/>
            <person name="Schilhabel M.B."/>
            <person name="Klostermeier U.C."/>
            <person name="Beiko R.G."/>
            <person name="Rosenstiel P."/>
            <person name="Hippler M."/>
            <person name="Laroche J."/>
        </authorList>
    </citation>
    <scope>NUCLEOTIDE SEQUENCE [LARGE SCALE GENOMIC DNA]</scope>
    <source>
        <strain evidence="3 4">CCMP1005</strain>
    </source>
</reference>
<gene>
    <name evidence="3" type="ORF">THAOC_33813</name>
</gene>
<feature type="compositionally biased region" description="Basic and acidic residues" evidence="1">
    <location>
        <begin position="709"/>
        <end position="719"/>
    </location>
</feature>
<comment type="caution">
    <text evidence="3">The sequence shown here is derived from an EMBL/GenBank/DDBJ whole genome shotgun (WGS) entry which is preliminary data.</text>
</comment>
<feature type="region of interest" description="Disordered" evidence="1">
    <location>
        <begin position="795"/>
        <end position="854"/>
    </location>
</feature>
<feature type="compositionally biased region" description="Basic and acidic residues" evidence="1">
    <location>
        <begin position="494"/>
        <end position="527"/>
    </location>
</feature>
<feature type="region of interest" description="Disordered" evidence="1">
    <location>
        <begin position="494"/>
        <end position="583"/>
    </location>
</feature>
<feature type="region of interest" description="Disordered" evidence="1">
    <location>
        <begin position="599"/>
        <end position="662"/>
    </location>
</feature>
<feature type="compositionally biased region" description="Basic and acidic residues" evidence="1">
    <location>
        <begin position="599"/>
        <end position="626"/>
    </location>
</feature>
<organism evidence="3 4">
    <name type="scientific">Thalassiosira oceanica</name>
    <name type="common">Marine diatom</name>
    <dbReference type="NCBI Taxonomy" id="159749"/>
    <lineage>
        <taxon>Eukaryota</taxon>
        <taxon>Sar</taxon>
        <taxon>Stramenopiles</taxon>
        <taxon>Ochrophyta</taxon>
        <taxon>Bacillariophyta</taxon>
        <taxon>Coscinodiscophyceae</taxon>
        <taxon>Thalassiosirophycidae</taxon>
        <taxon>Thalassiosirales</taxon>
        <taxon>Thalassiosiraceae</taxon>
        <taxon>Thalassiosira</taxon>
    </lineage>
</organism>